<sequence>MGKRLPNLHAWQWRTYSDNHQHPANLILHIIAVPIFIVAALSLANGLFTFSFRALVLGVIGILASLALQARGHKLEAVQPEPFSGRKDAIGRLLVEQFVTFPRFLLSGQWWRNWRNKKR</sequence>
<organism evidence="2 3">
    <name type="scientific">Metapseudomonas lalkuanensis</name>
    <dbReference type="NCBI Taxonomy" id="2604832"/>
    <lineage>
        <taxon>Bacteria</taxon>
        <taxon>Pseudomonadati</taxon>
        <taxon>Pseudomonadota</taxon>
        <taxon>Gammaproteobacteria</taxon>
        <taxon>Pseudomonadales</taxon>
        <taxon>Pseudomonadaceae</taxon>
        <taxon>Metapseudomonas</taxon>
    </lineage>
</organism>
<dbReference type="AlphaFoldDB" id="A0A5J6QQJ4"/>
<dbReference type="Proteomes" id="UP000327179">
    <property type="component" value="Chromosome"/>
</dbReference>
<feature type="transmembrane region" description="Helical" evidence="1">
    <location>
        <begin position="50"/>
        <end position="68"/>
    </location>
</feature>
<keyword evidence="3" id="KW-1185">Reference proteome</keyword>
<keyword evidence="1" id="KW-0812">Transmembrane</keyword>
<keyword evidence="1" id="KW-0472">Membrane</keyword>
<dbReference type="KEGG" id="plal:FXN65_16695"/>
<gene>
    <name evidence="2" type="ORF">FXN65_16695</name>
</gene>
<accession>A0A5J6QQJ4</accession>
<dbReference type="RefSeq" id="WP_151134479.1">
    <property type="nucleotide sequence ID" value="NZ_CP043311.1"/>
</dbReference>
<evidence type="ECO:0000313" key="2">
    <source>
        <dbReference type="EMBL" id="QEY63621.1"/>
    </source>
</evidence>
<name>A0A5J6QQJ4_9GAMM</name>
<reference evidence="2 3" key="1">
    <citation type="submission" date="2019-08" db="EMBL/GenBank/DDBJ databases">
        <title>Whole-genome Sequencing of e-waste polymer degrading bacterium Pseudomonas sp. strain PE08.</title>
        <authorList>
            <person name="Kirdat K."/>
            <person name="Debbarma P."/>
            <person name="Narawade N."/>
            <person name="Suyal D."/>
            <person name="Thorat V."/>
            <person name="Shouche Y."/>
            <person name="Goel R."/>
            <person name="Yadav A."/>
        </authorList>
    </citation>
    <scope>NUCLEOTIDE SEQUENCE [LARGE SCALE GENOMIC DNA]</scope>
    <source>
        <strain evidence="2 3">PE08</strain>
    </source>
</reference>
<protein>
    <submittedName>
        <fullName evidence="2">DUF962 domain-containing protein</fullName>
    </submittedName>
</protein>
<evidence type="ECO:0000313" key="3">
    <source>
        <dbReference type="Proteomes" id="UP000327179"/>
    </source>
</evidence>
<dbReference type="EMBL" id="CP043311">
    <property type="protein sequence ID" value="QEY63621.1"/>
    <property type="molecule type" value="Genomic_DNA"/>
</dbReference>
<keyword evidence="1" id="KW-1133">Transmembrane helix</keyword>
<evidence type="ECO:0000256" key="1">
    <source>
        <dbReference type="SAM" id="Phobius"/>
    </source>
</evidence>
<proteinExistence type="predicted"/>
<feature type="transmembrane region" description="Helical" evidence="1">
    <location>
        <begin position="26"/>
        <end position="44"/>
    </location>
</feature>